<dbReference type="PROSITE" id="PS00676">
    <property type="entry name" value="SIGMA54_INTERACT_2"/>
    <property type="match status" value="1"/>
</dbReference>
<dbReference type="SUPFAM" id="SSF46689">
    <property type="entry name" value="Homeodomain-like"/>
    <property type="match status" value="1"/>
</dbReference>
<keyword evidence="3" id="KW-0067">ATP-binding</keyword>
<dbReference type="InterPro" id="IPR027417">
    <property type="entry name" value="P-loop_NTPase"/>
</dbReference>
<evidence type="ECO:0000256" key="3">
    <source>
        <dbReference type="ARBA" id="ARBA00022840"/>
    </source>
</evidence>
<dbReference type="GO" id="GO:0005524">
    <property type="term" value="F:ATP binding"/>
    <property type="evidence" value="ECO:0007669"/>
    <property type="project" value="UniProtKB-KW"/>
</dbReference>
<dbReference type="SMART" id="SM00448">
    <property type="entry name" value="REC"/>
    <property type="match status" value="1"/>
</dbReference>
<dbReference type="OrthoDB" id="9803970at2"/>
<accession>D6YS75</accession>
<evidence type="ECO:0000256" key="1">
    <source>
        <dbReference type="ARBA" id="ARBA00022553"/>
    </source>
</evidence>
<dbReference type="InterPro" id="IPR002078">
    <property type="entry name" value="Sigma_54_int"/>
</dbReference>
<dbReference type="InterPro" id="IPR009057">
    <property type="entry name" value="Homeodomain-like_sf"/>
</dbReference>
<reference evidence="11 12" key="1">
    <citation type="journal article" date="2010" name="PLoS ONE">
        <title>The Waddlia genome: a window into chlamydial biology.</title>
        <authorList>
            <person name="Bertelli C."/>
            <person name="Collyn F."/>
            <person name="Croxatto A."/>
            <person name="Ruckert C."/>
            <person name="Polkinghorne A."/>
            <person name="Kebbi-Beghdadi C."/>
            <person name="Goesmann A."/>
            <person name="Vaughan L."/>
            <person name="Greub G."/>
        </authorList>
    </citation>
    <scope>NUCLEOTIDE SEQUENCE [LARGE SCALE GENOMIC DNA]</scope>
    <source>
        <strain evidence="12">ATCC VR-1470 / WSU 86-1044</strain>
    </source>
</reference>
<evidence type="ECO:0000256" key="5">
    <source>
        <dbReference type="ARBA" id="ARBA00023015"/>
    </source>
</evidence>
<dbReference type="InterPro" id="IPR003593">
    <property type="entry name" value="AAA+_ATPase"/>
</dbReference>
<keyword evidence="2" id="KW-0547">Nucleotide-binding</keyword>
<dbReference type="PANTHER" id="PTHR32071:SF21">
    <property type="entry name" value="TRANSCRIPTIONAL REGULATORY PROTEIN FLGR"/>
    <property type="match status" value="1"/>
</dbReference>
<keyword evidence="5" id="KW-0805">Transcription regulation</keyword>
<keyword evidence="6" id="KW-0238">DNA-binding</keyword>
<keyword evidence="7" id="KW-0804">Transcription</keyword>
<dbReference type="EMBL" id="CP001928">
    <property type="protein sequence ID" value="ADI38920.1"/>
    <property type="molecule type" value="Genomic_DNA"/>
</dbReference>
<dbReference type="InterPro" id="IPR001789">
    <property type="entry name" value="Sig_transdc_resp-reg_receiver"/>
</dbReference>
<dbReference type="Gene3D" id="1.10.8.60">
    <property type="match status" value="1"/>
</dbReference>
<dbReference type="PANTHER" id="PTHR32071">
    <property type="entry name" value="TRANSCRIPTIONAL REGULATORY PROTEIN"/>
    <property type="match status" value="1"/>
</dbReference>
<keyword evidence="1 8" id="KW-0597">Phosphoprotein</keyword>
<dbReference type="PROSITE" id="PS50110">
    <property type="entry name" value="RESPONSE_REGULATORY"/>
    <property type="match status" value="1"/>
</dbReference>
<evidence type="ECO:0000256" key="6">
    <source>
        <dbReference type="ARBA" id="ARBA00023125"/>
    </source>
</evidence>
<keyword evidence="12" id="KW-1185">Reference proteome</keyword>
<dbReference type="eggNOG" id="COG2204">
    <property type="taxonomic scope" value="Bacteria"/>
</dbReference>
<dbReference type="PROSITE" id="PS50045">
    <property type="entry name" value="SIGMA54_INTERACT_4"/>
    <property type="match status" value="1"/>
</dbReference>
<dbReference type="Pfam" id="PF02954">
    <property type="entry name" value="HTH_8"/>
    <property type="match status" value="1"/>
</dbReference>
<dbReference type="Pfam" id="PF00158">
    <property type="entry name" value="Sigma54_activat"/>
    <property type="match status" value="1"/>
</dbReference>
<dbReference type="PROSITE" id="PS00675">
    <property type="entry name" value="SIGMA54_INTERACT_1"/>
    <property type="match status" value="1"/>
</dbReference>
<dbReference type="Gene3D" id="3.40.50.2300">
    <property type="match status" value="1"/>
</dbReference>
<dbReference type="InterPro" id="IPR058031">
    <property type="entry name" value="AAA_lid_NorR"/>
</dbReference>
<dbReference type="Gene3D" id="3.40.50.300">
    <property type="entry name" value="P-loop containing nucleotide triphosphate hydrolases"/>
    <property type="match status" value="1"/>
</dbReference>
<feature type="modified residue" description="4-aspartylphosphate" evidence="8">
    <location>
        <position position="54"/>
    </location>
</feature>
<dbReference type="FunFam" id="3.40.50.300:FF:000006">
    <property type="entry name" value="DNA-binding transcriptional regulator NtrC"/>
    <property type="match status" value="1"/>
</dbReference>
<dbReference type="InterPro" id="IPR025662">
    <property type="entry name" value="Sigma_54_int_dom_ATP-bd_1"/>
</dbReference>
<name>D6YS75_WADCW</name>
<protein>
    <submittedName>
        <fullName evidence="11">Sigma-54 dependent response regulator atoC</fullName>
    </submittedName>
</protein>
<dbReference type="Proteomes" id="UP000001505">
    <property type="component" value="Chromosome"/>
</dbReference>
<dbReference type="PRINTS" id="PR01590">
    <property type="entry name" value="HTHFIS"/>
</dbReference>
<evidence type="ECO:0000259" key="10">
    <source>
        <dbReference type="PROSITE" id="PS50110"/>
    </source>
</evidence>
<dbReference type="InterPro" id="IPR011006">
    <property type="entry name" value="CheY-like_superfamily"/>
</dbReference>
<evidence type="ECO:0000313" key="12">
    <source>
        <dbReference type="Proteomes" id="UP000001505"/>
    </source>
</evidence>
<dbReference type="InterPro" id="IPR025944">
    <property type="entry name" value="Sigma_54_int_dom_CS"/>
</dbReference>
<dbReference type="STRING" id="716544.wcw_1572"/>
<dbReference type="FunFam" id="3.40.50.2300:FF:000018">
    <property type="entry name" value="DNA-binding transcriptional regulator NtrC"/>
    <property type="match status" value="1"/>
</dbReference>
<dbReference type="HOGENOM" id="CLU_000445_0_6_0"/>
<organism evidence="11 12">
    <name type="scientific">Waddlia chondrophila (strain ATCC VR-1470 / WSU 86-1044)</name>
    <dbReference type="NCBI Taxonomy" id="716544"/>
    <lineage>
        <taxon>Bacteria</taxon>
        <taxon>Pseudomonadati</taxon>
        <taxon>Chlamydiota</taxon>
        <taxon>Chlamydiia</taxon>
        <taxon>Parachlamydiales</taxon>
        <taxon>Waddliaceae</taxon>
        <taxon>Waddlia</taxon>
    </lineage>
</organism>
<dbReference type="GO" id="GO:0006355">
    <property type="term" value="P:regulation of DNA-templated transcription"/>
    <property type="evidence" value="ECO:0007669"/>
    <property type="project" value="InterPro"/>
</dbReference>
<evidence type="ECO:0000256" key="4">
    <source>
        <dbReference type="ARBA" id="ARBA00023012"/>
    </source>
</evidence>
<feature type="domain" description="Sigma-54 factor interaction" evidence="9">
    <location>
        <begin position="146"/>
        <end position="375"/>
    </location>
</feature>
<dbReference type="AlphaFoldDB" id="D6YS75"/>
<evidence type="ECO:0000256" key="2">
    <source>
        <dbReference type="ARBA" id="ARBA00022741"/>
    </source>
</evidence>
<dbReference type="PROSITE" id="PS00688">
    <property type="entry name" value="SIGMA54_INTERACT_3"/>
    <property type="match status" value="1"/>
</dbReference>
<proteinExistence type="predicted"/>
<dbReference type="InterPro" id="IPR025943">
    <property type="entry name" value="Sigma_54_int_dom_ATP-bd_2"/>
</dbReference>
<dbReference type="SUPFAM" id="SSF52172">
    <property type="entry name" value="CheY-like"/>
    <property type="match status" value="1"/>
</dbReference>
<dbReference type="Gene3D" id="1.10.10.60">
    <property type="entry name" value="Homeodomain-like"/>
    <property type="match status" value="1"/>
</dbReference>
<dbReference type="CDD" id="cd00009">
    <property type="entry name" value="AAA"/>
    <property type="match status" value="1"/>
</dbReference>
<sequence length="461" mass="51808">MSIEKILVIDDEEIIRTFIAETLSREGFEVSTAENGKKGIGQFKDCSYDLVFTDMKMPDLTGIEVLTKIKEVSPQTPVVVITAYGSIENAVEAMRYGAFNYLIKPFSPDTIEAVVEKAKEHQSLITENQYLREEVYNKRADTKQGVIAENTEMQQILKDVARIAKSNASVFITGESGTGKEVIAQAIHDQSLRHSRPFIKVNCAAVPEALIESEFFGHEKGAFTGANQKRIGRFELANGGTLLLDEVTEIPLTVQAKLLRAIQEQIFERVGGSKPIKVDVRIIATSNRDIKQAIDNHVLREDLYYRLNVVPIHLPPLKHRSDDILPLAEYFLTRMSKENHKKVKKLTSAAKQKLLSYHWPGNVRELANIIERAVVMENKNEISPEYIFLEPTGDLPAKHQADLEASEEKGLPVGLSLRELEKQLIIETLLAHNNNKKKTAEILGISPRTLRNKLNEYKNGS</sequence>
<evidence type="ECO:0000256" key="8">
    <source>
        <dbReference type="PROSITE-ProRule" id="PRU00169"/>
    </source>
</evidence>
<dbReference type="InterPro" id="IPR002197">
    <property type="entry name" value="HTH_Fis"/>
</dbReference>
<dbReference type="SMART" id="SM00382">
    <property type="entry name" value="AAA"/>
    <property type="match status" value="1"/>
</dbReference>
<evidence type="ECO:0000313" key="11">
    <source>
        <dbReference type="EMBL" id="ADI38920.1"/>
    </source>
</evidence>
<dbReference type="Pfam" id="PF00072">
    <property type="entry name" value="Response_reg"/>
    <property type="match status" value="1"/>
</dbReference>
<dbReference type="KEGG" id="wch:wcw_1572"/>
<feature type="domain" description="Response regulatory" evidence="10">
    <location>
        <begin position="5"/>
        <end position="119"/>
    </location>
</feature>
<evidence type="ECO:0000259" key="9">
    <source>
        <dbReference type="PROSITE" id="PS50045"/>
    </source>
</evidence>
<keyword evidence="4" id="KW-0902">Two-component regulatory system</keyword>
<gene>
    <name evidence="11" type="primary">atoC</name>
    <name evidence="11" type="ordered locus">wcw_1572</name>
</gene>
<evidence type="ECO:0000256" key="7">
    <source>
        <dbReference type="ARBA" id="ARBA00023163"/>
    </source>
</evidence>
<dbReference type="GO" id="GO:0000160">
    <property type="term" value="P:phosphorelay signal transduction system"/>
    <property type="evidence" value="ECO:0007669"/>
    <property type="project" value="UniProtKB-KW"/>
</dbReference>
<dbReference type="Pfam" id="PF25601">
    <property type="entry name" value="AAA_lid_14"/>
    <property type="match status" value="1"/>
</dbReference>
<dbReference type="SUPFAM" id="SSF52540">
    <property type="entry name" value="P-loop containing nucleoside triphosphate hydrolases"/>
    <property type="match status" value="1"/>
</dbReference>
<dbReference type="GO" id="GO:0043565">
    <property type="term" value="F:sequence-specific DNA binding"/>
    <property type="evidence" value="ECO:0007669"/>
    <property type="project" value="InterPro"/>
</dbReference>